<dbReference type="InterPro" id="IPR014026">
    <property type="entry name" value="UDP-Glc/GDP-Man_DH_dimer"/>
</dbReference>
<dbReference type="Pfam" id="PF00984">
    <property type="entry name" value="UDPG_MGDP_dh"/>
    <property type="match status" value="1"/>
</dbReference>
<dbReference type="EC" id="1.1.1.22" evidence="3 7"/>
<dbReference type="SUPFAM" id="SSF51735">
    <property type="entry name" value="NAD(P)-binding Rossmann-fold domains"/>
    <property type="match status" value="1"/>
</dbReference>
<keyword evidence="13" id="KW-1185">Reference proteome</keyword>
<comment type="similarity">
    <text evidence="2 7">Belongs to the UDP-glucose/GDP-mannose dehydrogenase family.</text>
</comment>
<dbReference type="AlphaFoldDB" id="A0A7G6X3V8"/>
<gene>
    <name evidence="12" type="ORF">F1D05_27170</name>
</gene>
<feature type="binding site" evidence="9">
    <location>
        <position position="339"/>
    </location>
    <ligand>
        <name>substrate</name>
    </ligand>
</feature>
<dbReference type="GO" id="GO:0051287">
    <property type="term" value="F:NAD binding"/>
    <property type="evidence" value="ECO:0007669"/>
    <property type="project" value="InterPro"/>
</dbReference>
<dbReference type="SMART" id="SM00984">
    <property type="entry name" value="UDPG_MGDP_dh_C"/>
    <property type="match status" value="1"/>
</dbReference>
<feature type="binding site" evidence="10">
    <location>
        <position position="47"/>
    </location>
    <ligand>
        <name>NAD(+)</name>
        <dbReference type="ChEBI" id="CHEBI:57540"/>
    </ligand>
</feature>
<evidence type="ECO:0000256" key="10">
    <source>
        <dbReference type="PIRSR" id="PIRSR500134-3"/>
    </source>
</evidence>
<dbReference type="InterPro" id="IPR008927">
    <property type="entry name" value="6-PGluconate_DH-like_C_sf"/>
</dbReference>
<dbReference type="RefSeq" id="WP_185443328.1">
    <property type="nucleotide sequence ID" value="NZ_CP043661.1"/>
</dbReference>
<evidence type="ECO:0000256" key="9">
    <source>
        <dbReference type="PIRSR" id="PIRSR500134-2"/>
    </source>
</evidence>
<protein>
    <recommendedName>
        <fullName evidence="3 7">UDP-glucose 6-dehydrogenase</fullName>
        <ecNumber evidence="3 7">1.1.1.22</ecNumber>
    </recommendedName>
</protein>
<feature type="active site" description="Nucleophile" evidence="8">
    <location>
        <position position="276"/>
    </location>
</feature>
<dbReference type="Gene3D" id="1.20.5.100">
    <property type="entry name" value="Cytochrome c1, transmembrane anchor, C-terminal"/>
    <property type="match status" value="1"/>
</dbReference>
<evidence type="ECO:0000256" key="4">
    <source>
        <dbReference type="ARBA" id="ARBA00023002"/>
    </source>
</evidence>
<feature type="binding site" evidence="10">
    <location>
        <position position="98"/>
    </location>
    <ligand>
        <name>NAD(+)</name>
        <dbReference type="ChEBI" id="CHEBI:57540"/>
    </ligand>
</feature>
<feature type="binding site" evidence="10">
    <location>
        <position position="168"/>
    </location>
    <ligand>
        <name>NAD(+)</name>
        <dbReference type="ChEBI" id="CHEBI:57540"/>
    </ligand>
</feature>
<feature type="binding site" evidence="10">
    <location>
        <position position="346"/>
    </location>
    <ligand>
        <name>NAD(+)</name>
        <dbReference type="ChEBI" id="CHEBI:57540"/>
    </ligand>
</feature>
<dbReference type="InterPro" id="IPR036291">
    <property type="entry name" value="NAD(P)-bd_dom_sf"/>
</dbReference>
<evidence type="ECO:0000256" key="5">
    <source>
        <dbReference type="ARBA" id="ARBA00023027"/>
    </source>
</evidence>
<dbReference type="PANTHER" id="PTHR43750:SF3">
    <property type="entry name" value="UDP-GLUCOSE 6-DEHYDROGENASE TUAD"/>
    <property type="match status" value="1"/>
</dbReference>
<organism evidence="12 13">
    <name type="scientific">Kribbella qitaiheensis</name>
    <dbReference type="NCBI Taxonomy" id="1544730"/>
    <lineage>
        <taxon>Bacteria</taxon>
        <taxon>Bacillati</taxon>
        <taxon>Actinomycetota</taxon>
        <taxon>Actinomycetes</taxon>
        <taxon>Propionibacteriales</taxon>
        <taxon>Kribbellaceae</taxon>
        <taxon>Kribbella</taxon>
    </lineage>
</organism>
<sequence>MTEGTPTTSERPLRISVIGTNYLGANTAAGMAEFGFDVIGVEIDEHRLKLLNDGKAPLYEPGLDPLLKQHTDSGRLRFTDDYRQVADWADVHFICVGTPQQESSDAADLAQINSVVDMLAPLLTQPCLVVGRSTVPVGTSKLVEKRFHTEAPAGESIEIAWQPEFLREAHGVDDTLHPDRLVFGVQSEAAEATLRQVFASPIDEGSPVVICNLPTAELVKGGANAFLATKISFINALAEMCDATGADVTLLADALGHDKRIGRGMLNAGPGYGGGCLPKDLRAFMARAGELGVEEVITLLREVDDINQHRRARVVNVTHELLGAEWVGRNVTVLGAAFKAGTDDVRDSPALDVAGRIQLHGATVTVFDPEAMENARRVRPTLRYASSAAEACEGAHLVLHLTEWPEFRELDPAALRGAVTNPVIVDARLSLDAQKWRDAGWIYRAPGRP</sequence>
<feature type="domain" description="UDP-glucose/GDP-mannose dehydrogenase C-terminal" evidence="11">
    <location>
        <begin position="332"/>
        <end position="433"/>
    </location>
</feature>
<evidence type="ECO:0000259" key="11">
    <source>
        <dbReference type="SMART" id="SM00984"/>
    </source>
</evidence>
<reference evidence="13" key="1">
    <citation type="submission" date="2019-09" db="EMBL/GenBank/DDBJ databases">
        <title>Antimicrobial potential of Antarctic Bacteria.</title>
        <authorList>
            <person name="Benaud N."/>
            <person name="Edwards R.J."/>
            <person name="Ferrari B.C."/>
        </authorList>
    </citation>
    <scope>NUCLEOTIDE SEQUENCE [LARGE SCALE GENOMIC DNA]</scope>
    <source>
        <strain evidence="13">SPB151</strain>
    </source>
</reference>
<evidence type="ECO:0000256" key="8">
    <source>
        <dbReference type="PIRSR" id="PIRSR500134-1"/>
    </source>
</evidence>
<evidence type="ECO:0000256" key="7">
    <source>
        <dbReference type="PIRNR" id="PIRNR000124"/>
    </source>
</evidence>
<dbReference type="PIRSF" id="PIRSF500134">
    <property type="entry name" value="UDPglc_DH_bac"/>
    <property type="match status" value="1"/>
</dbReference>
<dbReference type="NCBIfam" id="TIGR03026">
    <property type="entry name" value="NDP-sugDHase"/>
    <property type="match status" value="1"/>
</dbReference>
<dbReference type="EMBL" id="CP043661">
    <property type="protein sequence ID" value="QNE20923.1"/>
    <property type="molecule type" value="Genomic_DNA"/>
</dbReference>
<reference evidence="12 13" key="2">
    <citation type="journal article" date="2020" name="Microbiol. Resour. Announc.">
        <title>Antarctic desert soil bacteria exhibit high novel natural product potential, evaluated through long-read genome sequencing and comparative genomics.</title>
        <authorList>
            <person name="Benaud N."/>
            <person name="Edwards R.J."/>
            <person name="Amos T.G."/>
            <person name="D'Agostino P.M."/>
            <person name="Gutierrez-Chavez C."/>
            <person name="Montgomery K."/>
            <person name="Nicetic I."/>
            <person name="Ferrari B.C."/>
        </authorList>
    </citation>
    <scope>NUCLEOTIDE SEQUENCE [LARGE SCALE GENOMIC DNA]</scope>
    <source>
        <strain evidence="12 13">SPB151</strain>
    </source>
</reference>
<keyword evidence="5 7" id="KW-0520">NAD</keyword>
<comment type="catalytic activity">
    <reaction evidence="6 7">
        <text>UDP-alpha-D-glucose + 2 NAD(+) + H2O = UDP-alpha-D-glucuronate + 2 NADH + 3 H(+)</text>
        <dbReference type="Rhea" id="RHEA:23596"/>
        <dbReference type="ChEBI" id="CHEBI:15377"/>
        <dbReference type="ChEBI" id="CHEBI:15378"/>
        <dbReference type="ChEBI" id="CHEBI:57540"/>
        <dbReference type="ChEBI" id="CHEBI:57945"/>
        <dbReference type="ChEBI" id="CHEBI:58052"/>
        <dbReference type="ChEBI" id="CHEBI:58885"/>
        <dbReference type="EC" id="1.1.1.22"/>
    </reaction>
</comment>
<evidence type="ECO:0000313" key="13">
    <source>
        <dbReference type="Proteomes" id="UP000515563"/>
    </source>
</evidence>
<dbReference type="InterPro" id="IPR001732">
    <property type="entry name" value="UDP-Glc/GDP-Man_DH_N"/>
</dbReference>
<dbReference type="SUPFAM" id="SSF52413">
    <property type="entry name" value="UDP-glucose/GDP-mannose dehydrogenase C-terminal domain"/>
    <property type="match status" value="1"/>
</dbReference>
<feature type="binding site" evidence="10">
    <location>
        <position position="134"/>
    </location>
    <ligand>
        <name>NAD(+)</name>
        <dbReference type="ChEBI" id="CHEBI:57540"/>
    </ligand>
</feature>
<dbReference type="Pfam" id="PF03721">
    <property type="entry name" value="UDPG_MGDP_dh_N"/>
    <property type="match status" value="1"/>
</dbReference>
<evidence type="ECO:0000256" key="3">
    <source>
        <dbReference type="ARBA" id="ARBA00012954"/>
    </source>
</evidence>
<dbReference type="Pfam" id="PF03720">
    <property type="entry name" value="UDPG_MGDP_dh_C"/>
    <property type="match status" value="1"/>
</dbReference>
<dbReference type="InterPro" id="IPR036220">
    <property type="entry name" value="UDP-Glc/GDP-Man_DH_C_sf"/>
</dbReference>
<dbReference type="GO" id="GO:0006065">
    <property type="term" value="P:UDP-glucuronate biosynthetic process"/>
    <property type="evidence" value="ECO:0007669"/>
    <property type="project" value="UniProtKB-UniPathway"/>
</dbReference>
<dbReference type="GO" id="GO:0003979">
    <property type="term" value="F:UDP-glucose 6-dehydrogenase activity"/>
    <property type="evidence" value="ECO:0007669"/>
    <property type="project" value="UniProtKB-EC"/>
</dbReference>
<evidence type="ECO:0000256" key="6">
    <source>
        <dbReference type="ARBA" id="ARBA00047473"/>
    </source>
</evidence>
<dbReference type="Gene3D" id="3.40.50.720">
    <property type="entry name" value="NAD(P)-binding Rossmann-like Domain"/>
    <property type="match status" value="2"/>
</dbReference>
<dbReference type="PANTHER" id="PTHR43750">
    <property type="entry name" value="UDP-GLUCOSE 6-DEHYDROGENASE TUAD"/>
    <property type="match status" value="1"/>
</dbReference>
<dbReference type="KEGG" id="kqi:F1D05_27170"/>
<feature type="binding site" evidence="9">
    <location>
        <begin position="165"/>
        <end position="168"/>
    </location>
    <ligand>
        <name>substrate</name>
    </ligand>
</feature>
<dbReference type="InterPro" id="IPR028357">
    <property type="entry name" value="UDPglc_DH_bac"/>
</dbReference>
<dbReference type="Proteomes" id="UP000515563">
    <property type="component" value="Chromosome"/>
</dbReference>
<dbReference type="UniPathway" id="UPA00038">
    <property type="reaction ID" value="UER00491"/>
</dbReference>
<dbReference type="GO" id="GO:0000271">
    <property type="term" value="P:polysaccharide biosynthetic process"/>
    <property type="evidence" value="ECO:0007669"/>
    <property type="project" value="InterPro"/>
</dbReference>
<accession>A0A7G6X3V8</accession>
<keyword evidence="4 7" id="KW-0560">Oxidoreductase</keyword>
<dbReference type="InterPro" id="IPR014027">
    <property type="entry name" value="UDP-Glc/GDP-Man_DH_C"/>
</dbReference>
<evidence type="ECO:0000256" key="2">
    <source>
        <dbReference type="ARBA" id="ARBA00006601"/>
    </source>
</evidence>
<evidence type="ECO:0000256" key="1">
    <source>
        <dbReference type="ARBA" id="ARBA00004701"/>
    </source>
</evidence>
<dbReference type="SUPFAM" id="SSF48179">
    <property type="entry name" value="6-phosphogluconate dehydrogenase C-terminal domain-like"/>
    <property type="match status" value="1"/>
</dbReference>
<feature type="binding site" evidence="9">
    <location>
        <position position="273"/>
    </location>
    <ligand>
        <name>substrate</name>
    </ligand>
</feature>
<proteinExistence type="inferred from homology"/>
<dbReference type="InterPro" id="IPR017476">
    <property type="entry name" value="UDP-Glc/GDP-Man"/>
</dbReference>
<dbReference type="PIRSF" id="PIRSF000124">
    <property type="entry name" value="UDPglc_GDPman_dh"/>
    <property type="match status" value="1"/>
</dbReference>
<name>A0A7G6X3V8_9ACTN</name>
<feature type="binding site" evidence="10">
    <location>
        <position position="279"/>
    </location>
    <ligand>
        <name>NAD(+)</name>
        <dbReference type="ChEBI" id="CHEBI:57540"/>
    </ligand>
</feature>
<comment type="pathway">
    <text evidence="1">Nucleotide-sugar biosynthesis; UDP-alpha-D-glucuronate biosynthesis; UDP-alpha-D-glucuronate from UDP-alpha-D-glucose: step 1/1.</text>
</comment>
<feature type="binding site" evidence="9">
    <location>
        <position position="220"/>
    </location>
    <ligand>
        <name>substrate</name>
    </ligand>
</feature>
<evidence type="ECO:0000313" key="12">
    <source>
        <dbReference type="EMBL" id="QNE20923.1"/>
    </source>
</evidence>